<evidence type="ECO:0000256" key="1">
    <source>
        <dbReference type="SAM" id="MobiDB-lite"/>
    </source>
</evidence>
<sequence>MNFSSYLLSGPLTFSGFDQRDYNAKRELYSKNTPQNKTVPSQTNQNTTKTDEKNQKTVQKQEIVAQNATNSKQSPQNKREILTGQLITLSNGEVGVFIPLTQSQQRQVNKVVRDYYQKSFLRCMFQECISSQDKVLLCNLINQMEGQKPSVIADRFFESVGTDKYFKRNVVMYIVNRKSK</sequence>
<proteinExistence type="predicted"/>
<evidence type="ECO:0000313" key="4">
    <source>
        <dbReference type="Proteomes" id="UP001642409"/>
    </source>
</evidence>
<feature type="region of interest" description="Disordered" evidence="1">
    <location>
        <begin position="28"/>
        <end position="57"/>
    </location>
</feature>
<dbReference type="Proteomes" id="UP001642409">
    <property type="component" value="Unassembled WGS sequence"/>
</dbReference>
<dbReference type="EMBL" id="CATOUU010001123">
    <property type="protein sequence ID" value="CAI9973475.1"/>
    <property type="molecule type" value="Genomic_DNA"/>
</dbReference>
<reference evidence="2" key="1">
    <citation type="submission" date="2023-06" db="EMBL/GenBank/DDBJ databases">
        <authorList>
            <person name="Kurt Z."/>
        </authorList>
    </citation>
    <scope>NUCLEOTIDE SEQUENCE</scope>
</reference>
<gene>
    <name evidence="3" type="ORF">HINF_LOCUS58212</name>
    <name evidence="2" type="ORF">HINF_LOCUS61120</name>
</gene>
<organism evidence="2">
    <name type="scientific">Hexamita inflata</name>
    <dbReference type="NCBI Taxonomy" id="28002"/>
    <lineage>
        <taxon>Eukaryota</taxon>
        <taxon>Metamonada</taxon>
        <taxon>Diplomonadida</taxon>
        <taxon>Hexamitidae</taxon>
        <taxon>Hexamitinae</taxon>
        <taxon>Hexamita</taxon>
    </lineage>
</organism>
<dbReference type="EMBL" id="CAXDID020000325">
    <property type="protein sequence ID" value="CAL6077327.1"/>
    <property type="molecule type" value="Genomic_DNA"/>
</dbReference>
<comment type="caution">
    <text evidence="2">The sequence shown here is derived from an EMBL/GenBank/DDBJ whole genome shotgun (WGS) entry which is preliminary data.</text>
</comment>
<keyword evidence="4" id="KW-1185">Reference proteome</keyword>
<evidence type="ECO:0000313" key="3">
    <source>
        <dbReference type="EMBL" id="CAL6077327.1"/>
    </source>
</evidence>
<name>A0AA86RVR5_9EUKA</name>
<accession>A0AA86RVR5</accession>
<dbReference type="AlphaFoldDB" id="A0AA86RVR5"/>
<protein>
    <submittedName>
        <fullName evidence="3">Hypothetical_protein</fullName>
    </submittedName>
</protein>
<feature type="compositionally biased region" description="Polar residues" evidence="1">
    <location>
        <begin position="30"/>
        <end position="48"/>
    </location>
</feature>
<evidence type="ECO:0000313" key="2">
    <source>
        <dbReference type="EMBL" id="CAI9973475.1"/>
    </source>
</evidence>
<reference evidence="3 4" key="2">
    <citation type="submission" date="2024-07" db="EMBL/GenBank/DDBJ databases">
        <authorList>
            <person name="Akdeniz Z."/>
        </authorList>
    </citation>
    <scope>NUCLEOTIDE SEQUENCE [LARGE SCALE GENOMIC DNA]</scope>
</reference>